<feature type="domain" description="C2H2-type" evidence="7">
    <location>
        <begin position="1531"/>
        <end position="1558"/>
    </location>
</feature>
<feature type="region of interest" description="Disordered" evidence="6">
    <location>
        <begin position="1"/>
        <end position="44"/>
    </location>
</feature>
<dbReference type="SUPFAM" id="SSF57667">
    <property type="entry name" value="beta-beta-alpha zinc fingers"/>
    <property type="match status" value="4"/>
</dbReference>
<feature type="compositionally biased region" description="Polar residues" evidence="6">
    <location>
        <begin position="247"/>
        <end position="256"/>
    </location>
</feature>
<feature type="region of interest" description="Disordered" evidence="6">
    <location>
        <begin position="1170"/>
        <end position="1193"/>
    </location>
</feature>
<dbReference type="SMART" id="SM00355">
    <property type="entry name" value="ZnF_C2H2"/>
    <property type="match status" value="28"/>
</dbReference>
<feature type="domain" description="C2H2-type" evidence="7">
    <location>
        <begin position="1837"/>
        <end position="1864"/>
    </location>
</feature>
<feature type="region of interest" description="Disordered" evidence="6">
    <location>
        <begin position="1410"/>
        <end position="1447"/>
    </location>
</feature>
<gene>
    <name evidence="8" type="primary">ZNF208</name>
    <name evidence="8" type="ORF">BLAG_LOCUS15555</name>
</gene>
<feature type="domain" description="C2H2-type" evidence="7">
    <location>
        <begin position="1304"/>
        <end position="1345"/>
    </location>
</feature>
<evidence type="ECO:0000256" key="2">
    <source>
        <dbReference type="ARBA" id="ARBA00022737"/>
    </source>
</evidence>
<evidence type="ECO:0000256" key="3">
    <source>
        <dbReference type="ARBA" id="ARBA00022771"/>
    </source>
</evidence>
<dbReference type="Gene3D" id="3.30.160.60">
    <property type="entry name" value="Classic Zinc Finger"/>
    <property type="match status" value="10"/>
</dbReference>
<feature type="region of interest" description="Disordered" evidence="6">
    <location>
        <begin position="757"/>
        <end position="777"/>
    </location>
</feature>
<feature type="compositionally biased region" description="Basic and acidic residues" evidence="6">
    <location>
        <begin position="986"/>
        <end position="1003"/>
    </location>
</feature>
<dbReference type="Proteomes" id="UP000838412">
    <property type="component" value="Chromosome 3"/>
</dbReference>
<keyword evidence="1" id="KW-0479">Metal-binding</keyword>
<feature type="region of interest" description="Disordered" evidence="6">
    <location>
        <begin position="1682"/>
        <end position="1703"/>
    </location>
</feature>
<dbReference type="InterPro" id="IPR050688">
    <property type="entry name" value="Zinc_finger/UBP_domain"/>
</dbReference>
<keyword evidence="3 5" id="KW-0863">Zinc-finger</keyword>
<feature type="compositionally biased region" description="Low complexity" evidence="6">
    <location>
        <begin position="1"/>
        <end position="17"/>
    </location>
</feature>
<evidence type="ECO:0000259" key="7">
    <source>
        <dbReference type="PROSITE" id="PS50157"/>
    </source>
</evidence>
<feature type="region of interest" description="Disordered" evidence="6">
    <location>
        <begin position="1342"/>
        <end position="1381"/>
    </location>
</feature>
<organism evidence="8 9">
    <name type="scientific">Branchiostoma lanceolatum</name>
    <name type="common">Common lancelet</name>
    <name type="synonym">Amphioxus lanceolatum</name>
    <dbReference type="NCBI Taxonomy" id="7740"/>
    <lineage>
        <taxon>Eukaryota</taxon>
        <taxon>Metazoa</taxon>
        <taxon>Chordata</taxon>
        <taxon>Cephalochordata</taxon>
        <taxon>Leptocardii</taxon>
        <taxon>Amphioxiformes</taxon>
        <taxon>Branchiostomatidae</taxon>
        <taxon>Branchiostoma</taxon>
    </lineage>
</organism>
<dbReference type="GO" id="GO:0045944">
    <property type="term" value="P:positive regulation of transcription by RNA polymerase II"/>
    <property type="evidence" value="ECO:0007669"/>
    <property type="project" value="TreeGrafter"/>
</dbReference>
<keyword evidence="9" id="KW-1185">Reference proteome</keyword>
<reference evidence="8" key="1">
    <citation type="submission" date="2022-01" db="EMBL/GenBank/DDBJ databases">
        <authorList>
            <person name="Braso-Vives M."/>
        </authorList>
    </citation>
    <scope>NUCLEOTIDE SEQUENCE</scope>
</reference>
<feature type="region of interest" description="Disordered" evidence="6">
    <location>
        <begin position="856"/>
        <end position="878"/>
    </location>
</feature>
<feature type="compositionally biased region" description="Basic and acidic residues" evidence="6">
    <location>
        <begin position="388"/>
        <end position="413"/>
    </location>
</feature>
<evidence type="ECO:0000256" key="4">
    <source>
        <dbReference type="ARBA" id="ARBA00022833"/>
    </source>
</evidence>
<dbReference type="PANTHER" id="PTHR24403">
    <property type="entry name" value="ZINC FINGER PROTEIN"/>
    <property type="match status" value="1"/>
</dbReference>
<feature type="compositionally biased region" description="Basic and acidic residues" evidence="6">
    <location>
        <begin position="1429"/>
        <end position="1447"/>
    </location>
</feature>
<feature type="compositionally biased region" description="Basic and acidic residues" evidence="6">
    <location>
        <begin position="1950"/>
        <end position="1959"/>
    </location>
</feature>
<feature type="region of interest" description="Disordered" evidence="6">
    <location>
        <begin position="382"/>
        <end position="415"/>
    </location>
</feature>
<feature type="compositionally biased region" description="Polar residues" evidence="6">
    <location>
        <begin position="22"/>
        <end position="32"/>
    </location>
</feature>
<feature type="compositionally biased region" description="Basic and acidic residues" evidence="6">
    <location>
        <begin position="1028"/>
        <end position="1051"/>
    </location>
</feature>
<dbReference type="InterPro" id="IPR013087">
    <property type="entry name" value="Znf_C2H2_type"/>
</dbReference>
<feature type="domain" description="C2H2-type" evidence="7">
    <location>
        <begin position="1751"/>
        <end position="1773"/>
    </location>
</feature>
<keyword evidence="4" id="KW-0862">Zinc</keyword>
<dbReference type="GO" id="GO:0008270">
    <property type="term" value="F:zinc ion binding"/>
    <property type="evidence" value="ECO:0007669"/>
    <property type="project" value="UniProtKB-KW"/>
</dbReference>
<evidence type="ECO:0000313" key="8">
    <source>
        <dbReference type="EMBL" id="CAH1257748.1"/>
    </source>
</evidence>
<evidence type="ECO:0000256" key="5">
    <source>
        <dbReference type="PROSITE-ProRule" id="PRU00042"/>
    </source>
</evidence>
<dbReference type="PANTHER" id="PTHR24403:SF67">
    <property type="entry name" value="FI01116P-RELATED"/>
    <property type="match status" value="1"/>
</dbReference>
<feature type="compositionally biased region" description="Basic and acidic residues" evidence="6">
    <location>
        <begin position="759"/>
        <end position="774"/>
    </location>
</feature>
<dbReference type="InterPro" id="IPR036236">
    <property type="entry name" value="Znf_C2H2_sf"/>
</dbReference>
<keyword evidence="2" id="KW-0677">Repeat</keyword>
<feature type="compositionally biased region" description="Polar residues" evidence="6">
    <location>
        <begin position="207"/>
        <end position="220"/>
    </location>
</feature>
<feature type="domain" description="C2H2-type" evidence="7">
    <location>
        <begin position="2334"/>
        <end position="2358"/>
    </location>
</feature>
<evidence type="ECO:0000256" key="1">
    <source>
        <dbReference type="ARBA" id="ARBA00022723"/>
    </source>
</evidence>
<feature type="compositionally biased region" description="Basic and acidic residues" evidence="6">
    <location>
        <begin position="1058"/>
        <end position="1075"/>
    </location>
</feature>
<dbReference type="EMBL" id="OV696688">
    <property type="protein sequence ID" value="CAH1257748.1"/>
    <property type="molecule type" value="Genomic_DNA"/>
</dbReference>
<dbReference type="PROSITE" id="PS00028">
    <property type="entry name" value="ZINC_FINGER_C2H2_1"/>
    <property type="match status" value="4"/>
</dbReference>
<accession>A0A8K0EMU1</accession>
<dbReference type="PROSITE" id="PS50157">
    <property type="entry name" value="ZINC_FINGER_C2H2_2"/>
    <property type="match status" value="6"/>
</dbReference>
<dbReference type="OrthoDB" id="6417347at2759"/>
<feature type="region of interest" description="Disordered" evidence="6">
    <location>
        <begin position="1940"/>
        <end position="1963"/>
    </location>
</feature>
<dbReference type="GO" id="GO:0005634">
    <property type="term" value="C:nucleus"/>
    <property type="evidence" value="ECO:0007669"/>
    <property type="project" value="TreeGrafter"/>
</dbReference>
<feature type="compositionally biased region" description="Polar residues" evidence="6">
    <location>
        <begin position="1350"/>
        <end position="1372"/>
    </location>
</feature>
<protein>
    <submittedName>
        <fullName evidence="8">ZNF208 protein</fullName>
    </submittedName>
</protein>
<sequence length="2358" mass="264062">MEEQSSSTTVSSQPVSVDEMSSGDSAATQASDGGSECCGRSGDKNGAECETDNNGASTSCTSNVQDIKSRQDALVYVLQDVQSNKMVIQVPVIADESGVINCTESGLAESKDTPIVVGDTQTNCGTDCDSVNVVGSTEVESSTFDINECSSHVGLVTEEALSSQTITVLSNDTHNQTTITECNQGGLKESIRPPWCNSNFIPQVGLPQTTSFTKSSSRNPPQRDTEAQKEGSPVLHLLDAEVGGKRVSTSGLLSEMTTDEQRSQDEEKEEKNLEVAISALEGQVQTPHKLTATSSHQSVLFSPVSLQMLITDRKQQRQTNRGRQSGLLKKETNAVIRVGTTEVSEIQNVFDEGSYCAQPEEQQQIVSLDTNIVQSHNEKCTLGHAPKIPHERESNPESESVQDHTAYEGKNSDSELIFMEPGRKREGLTAGKDMEEAGSHNMHMEHPDHSTANAVKATGALTLEQIMPEITDDIGEDILVTNMANSEENVMKEDVVLYQACPNEPDKALSCDQCEEDLQSEQLLDHRWKHSFTCNICSFTAFSVKDIEDHCVRCEQAHAVPNGKEGEGNGCDEMECEEGKNEDTSLVAQSVPQLTDSSQCETLKESCQAEVRPDKIEPTECDLPNPPDAPNTPVMLSKEGCTVVKADSPSPLQHKDLATECTDNAEAKLSDHGKTKSPRNHGEDHIIAGWKAIVVHPTRGLVRTRTFWQCPVCPYKTDKIQPSIKAHGARHVVSAKFQCDVCTYSCPSEIGLRSHKRMHEKDCDQKSRKKDKSEVQVMSRQLRRRLRKNRRVYRCSSCSFATLVLASFEMHCKKHTRKGKVSRRHTERENIAMIGKCTTTSNDLSNELKDGRVYDTQEANSSESQTNKMVQGQDKEKGDNYLQRELEVLSETSGYSFANQSSSEGNPISPQQRAKTKKYSCIKCSFSCNSWLSVKAHMGVHKKGVTNTAMEIESRTDNKANKLEERGASEKIACMIIDANTAMDRSDNTAMERGDNTATEKGDNTSMGKGDNTAMEKGHNTAMEIESCTDREDQENKLEKRDASDKIEHVIADATAAMEKDNNTAMDRESCTDKEEQANTLEERDAVDNITTVIADANTGMNIKSCTNKEQANRLEDINASNKIGSVTADDNTAMEVESCSDKKEQPKRQEDIDASYKIASVIEDANTTMEIESCSDKKEQENKLEERDASDKTTRVIVDAQDSPHTTPPKGRKMYRCTKCPFKCDRIGWLVKHVKHHEISQKYSCDLCSFSTSHKIALINHQVIHYSGSQKGTVGTPQVTASTGGCNKTESNTNIAEKQQLLFRCKECPYTADQVSVLERHEKCHVIWRWHKRLREMSHTGEKAMSEATVASSCNDDTSNSGNPGDVTNQEMKTEEGESKVEEPCKMYTCDDCPFKTNLLCELEGHKTSHGSESKHIGNGSTFASDFKTSELHHGDNKKDHDDRKGNADVIMEDAEKGENESIVSRPAGLSTDIAVQKEDEDKGRQTSLISRPKVDEYKYIFHCEDCPFKTDWFHDLEKHKNGHNNEADFSCDKCSFSAASKGAIEVHRRVHRYKSTNREAKQCTECAFSTHSFKSMQLHMQAHSGSNVPGDVGELVASPLPCNDVQTPSTSGMEVSIFRRKMEEYLYIFNCEQCPFKTDWYHELEKHRMGHNADLEYPCDHCTFSSSTKKAVEVHKRVHKDGSALKTERLATDKPTSKDKQKEMLRRFPHMTPSGLRYYNHKCPKCPFRTDSRKKVEFHLMHHRTKGKYNCDLCTYSSHHQSALGVHRRVHLQGYHKPLGKKMMPVKDTPSCNMKDKTKRLSPQKSHKCTKCPYKTDSRRKMDVHMVFHRKRGKYKCNLCSYSTDRMTTLGPHRRVHLQSQEVSDSSAQDVYKSMEVVQSPLAAYRIEPRSDSGQKYSCNACPSKFNSLMDVRDHVSHHLRQFSYSCPECTYSADSERSVQSHKGVHERHQDKESRPVIKNATQTSNNPVAHYAQDDEMQRESMIKKRKYQCEYCPYATDKLQRSSSHASNHGADHPNKCPLCSYSTSASIEVHLRVHEEHAQGRTKGQKVDTAGNILTVEKVGSARDRWQYKCNQCPYLAKTASYVRSHQRYHSADLPLKCPDCTFSCSRLQQLSFHAEWHGKPPAQEKQQSSLEVKHKPTRRGRIGNLQHKLYEQGVERILIDGKKHYICPHCPFRSRWADQAVAHLEHHFVMYSYKCAHCSYSTRTKDKVKFHMNLHKKVKVASDGNGHSTAGGKRVGRTAQGEKEAASSPSEEGVPKGPRTRARLGVIGQSPIKHTASKLSPTSSSVSRNLGDFSSPSGSESPFIRYMTPSCSKEEPEEGQQVTVLTFVCMYCERPFTDQESWLAHMKRHRL</sequence>
<feature type="domain" description="C2H2-type" evidence="7">
    <location>
        <begin position="2074"/>
        <end position="2101"/>
    </location>
</feature>
<feature type="compositionally biased region" description="Basic and acidic residues" evidence="6">
    <location>
        <begin position="1175"/>
        <end position="1193"/>
    </location>
</feature>
<evidence type="ECO:0000256" key="6">
    <source>
        <dbReference type="SAM" id="MobiDB-lite"/>
    </source>
</evidence>
<feature type="region of interest" description="Disordered" evidence="6">
    <location>
        <begin position="207"/>
        <end position="269"/>
    </location>
</feature>
<feature type="region of interest" description="Disordered" evidence="6">
    <location>
        <begin position="986"/>
        <end position="1075"/>
    </location>
</feature>
<feature type="compositionally biased region" description="Basic and acidic residues" evidence="6">
    <location>
        <begin position="259"/>
        <end position="269"/>
    </location>
</feature>
<feature type="region of interest" description="Disordered" evidence="6">
    <location>
        <begin position="2226"/>
        <end position="2309"/>
    </location>
</feature>
<evidence type="ECO:0000313" key="9">
    <source>
        <dbReference type="Proteomes" id="UP000838412"/>
    </source>
</evidence>
<proteinExistence type="predicted"/>
<name>A0A8K0EMU1_BRALA</name>
<feature type="compositionally biased region" description="Polar residues" evidence="6">
    <location>
        <begin position="857"/>
        <end position="870"/>
    </location>
</feature>
<feature type="compositionally biased region" description="Polar residues" evidence="6">
    <location>
        <begin position="2284"/>
        <end position="2307"/>
    </location>
</feature>